<evidence type="ECO:0000256" key="10">
    <source>
        <dbReference type="RuleBase" id="RU362071"/>
    </source>
</evidence>
<proteinExistence type="inferred from homology"/>
<evidence type="ECO:0000256" key="9">
    <source>
        <dbReference type="NCBIfam" id="TIGR01400"/>
    </source>
</evidence>
<dbReference type="GO" id="GO:0044780">
    <property type="term" value="P:bacterial-type flagellum assembly"/>
    <property type="evidence" value="ECO:0007669"/>
    <property type="project" value="UniProtKB-UniRule"/>
</dbReference>
<keyword evidence="5 10" id="KW-0812">Transmembrane</keyword>
<evidence type="ECO:0000256" key="3">
    <source>
        <dbReference type="ARBA" id="ARBA00021717"/>
    </source>
</evidence>
<feature type="transmembrane region" description="Helical" evidence="10">
    <location>
        <begin position="68"/>
        <end position="93"/>
    </location>
</feature>
<evidence type="ECO:0000256" key="8">
    <source>
        <dbReference type="ARBA" id="ARBA00023143"/>
    </source>
</evidence>
<keyword evidence="11" id="KW-0966">Cell projection</keyword>
<dbReference type="OrthoDB" id="9807748at2"/>
<dbReference type="GO" id="GO:0009425">
    <property type="term" value="C:bacterial-type flagellum basal body"/>
    <property type="evidence" value="ECO:0007669"/>
    <property type="project" value="UniProtKB-SubCell"/>
</dbReference>
<keyword evidence="11" id="KW-0969">Cilium</keyword>
<dbReference type="InterPro" id="IPR002010">
    <property type="entry name" value="T3SS_IM_R"/>
</dbReference>
<dbReference type="GO" id="GO:0005886">
    <property type="term" value="C:plasma membrane"/>
    <property type="evidence" value="ECO:0007669"/>
    <property type="project" value="UniProtKB-SubCell"/>
</dbReference>
<keyword evidence="6 10" id="KW-1133">Transmembrane helix</keyword>
<feature type="transmembrane region" description="Helical" evidence="10">
    <location>
        <begin position="217"/>
        <end position="241"/>
    </location>
</feature>
<dbReference type="Pfam" id="PF01311">
    <property type="entry name" value="Bac_export_1"/>
    <property type="match status" value="1"/>
</dbReference>
<comment type="function">
    <text evidence="1 10">Role in flagellar biosynthesis.</text>
</comment>
<dbReference type="InterPro" id="IPR006303">
    <property type="entry name" value="FliR"/>
</dbReference>
<reference evidence="11" key="1">
    <citation type="submission" date="2010-10" db="EMBL/GenBank/DDBJ databases">
        <authorList>
            <consortium name="US DOE Joint Genome Institute (JGI-PGF)"/>
            <person name="Lucas S."/>
            <person name="Copeland A."/>
            <person name="Lapidus A."/>
            <person name="Bruce D."/>
            <person name="Goodwin L."/>
            <person name="Pitluck S."/>
            <person name="Kyrpides N."/>
            <person name="Mavromatis K."/>
            <person name="Detter J.C."/>
            <person name="Han C."/>
            <person name="Land M."/>
            <person name="Hauser L."/>
            <person name="Markowitz V."/>
            <person name="Cheng J.-F."/>
            <person name="Hugenholtz P."/>
            <person name="Woyke T."/>
            <person name="Wu D."/>
            <person name="Pukall R."/>
            <person name="Wahrenburg C."/>
            <person name="Brambilla E."/>
            <person name="Klenk H.-P."/>
            <person name="Eisen J.A."/>
        </authorList>
    </citation>
    <scope>NUCLEOTIDE SEQUENCE [LARGE SCALE GENOMIC DNA]</scope>
    <source>
        <strain evidence="11">DSM 13965</strain>
    </source>
</reference>
<dbReference type="GO" id="GO:0006605">
    <property type="term" value="P:protein targeting"/>
    <property type="evidence" value="ECO:0007669"/>
    <property type="project" value="UniProtKB-UniRule"/>
</dbReference>
<keyword evidence="4 10" id="KW-1003">Cell membrane</keyword>
<gene>
    <name evidence="11" type="ORF">ThesuDRAFT_00260</name>
</gene>
<dbReference type="PANTHER" id="PTHR30065:SF1">
    <property type="entry name" value="SURFACE PRESENTATION OF ANTIGENS PROTEIN SPAR"/>
    <property type="match status" value="1"/>
</dbReference>
<dbReference type="PANTHER" id="PTHR30065">
    <property type="entry name" value="FLAGELLAR BIOSYNTHETIC PROTEIN FLIR"/>
    <property type="match status" value="1"/>
</dbReference>
<keyword evidence="11" id="KW-0282">Flagellum</keyword>
<dbReference type="eggNOG" id="COG1684">
    <property type="taxonomic scope" value="Bacteria"/>
</dbReference>
<evidence type="ECO:0000256" key="1">
    <source>
        <dbReference type="ARBA" id="ARBA00002578"/>
    </source>
</evidence>
<evidence type="ECO:0000256" key="6">
    <source>
        <dbReference type="ARBA" id="ARBA00022989"/>
    </source>
</evidence>
<sequence>MDLAAIATTELNRFLLCLGRTSGLVVASPAFGGGLVPAPARALLAVLLALVVYPVMPPARPPATALGYGAALLAEVAAGLALGLVTALVFAAVQLAGQLLDLSAGFGLSGVIDPVSSQSMPVLGHFLYLVMWVLLLATDGHHLILRALADSYRHLPPGGAGLAGGAPVLLDLAGWMFATGLLLSLPVLAVLVAVMVALGLVSRAVPQLNVFITGLPVQVAVALVALLAALPALAGALAGLARPLGEFLARLLEAMGP</sequence>
<dbReference type="NCBIfam" id="TIGR01400">
    <property type="entry name" value="fliR"/>
    <property type="match status" value="1"/>
</dbReference>
<organism evidence="11 12">
    <name type="scientific">Thermaerobacter subterraneus DSM 13965</name>
    <dbReference type="NCBI Taxonomy" id="867903"/>
    <lineage>
        <taxon>Bacteria</taxon>
        <taxon>Bacillati</taxon>
        <taxon>Bacillota</taxon>
        <taxon>Clostridia</taxon>
        <taxon>Eubacteriales</taxon>
        <taxon>Clostridiales Family XVII. Incertae Sedis</taxon>
        <taxon>Thermaerobacter</taxon>
    </lineage>
</organism>
<comment type="caution">
    <text evidence="11">The sequence shown here is derived from an EMBL/GenBank/DDBJ whole genome shotgun (WGS) entry which is preliminary data.</text>
</comment>
<comment type="similarity">
    <text evidence="2 10">Belongs to the FliR/MopE/SpaR family.</text>
</comment>
<dbReference type="RefSeq" id="WP_006904958.1">
    <property type="nucleotide sequence ID" value="NZ_JH976536.1"/>
</dbReference>
<name>K6NXS6_9FIRM</name>
<feature type="transmembrane region" description="Helical" evidence="10">
    <location>
        <begin position="183"/>
        <end position="205"/>
    </location>
</feature>
<evidence type="ECO:0000313" key="12">
    <source>
        <dbReference type="Proteomes" id="UP000005710"/>
    </source>
</evidence>
<evidence type="ECO:0000313" key="11">
    <source>
        <dbReference type="EMBL" id="EKP93665.1"/>
    </source>
</evidence>
<feature type="transmembrane region" description="Helical" evidence="10">
    <location>
        <begin position="38"/>
        <end position="56"/>
    </location>
</feature>
<evidence type="ECO:0000256" key="2">
    <source>
        <dbReference type="ARBA" id="ARBA00009772"/>
    </source>
</evidence>
<dbReference type="HOGENOM" id="CLU_063626_2_1_9"/>
<keyword evidence="8 10" id="KW-0975">Bacterial flagellum</keyword>
<reference evidence="11" key="2">
    <citation type="submission" date="2012-10" db="EMBL/GenBank/DDBJ databases">
        <title>Improved high-quality draft of Thermaerobacter subterraneus C21, DSM 13965.</title>
        <authorList>
            <consortium name="DOE Joint Genome Institute"/>
            <person name="Eisen J."/>
            <person name="Huntemann M."/>
            <person name="Wei C.-L."/>
            <person name="Han J."/>
            <person name="Detter J.C."/>
            <person name="Han C."/>
            <person name="Tapia R."/>
            <person name="Chen A."/>
            <person name="Kyrpides N."/>
            <person name="Mavromatis K."/>
            <person name="Markowitz V."/>
            <person name="Szeto E."/>
            <person name="Ivanova N."/>
            <person name="Mikhailova N."/>
            <person name="Ovchinnikova G."/>
            <person name="Pagani I."/>
            <person name="Pati A."/>
            <person name="Goodwin L."/>
            <person name="Nordberg H.P."/>
            <person name="Cantor M.N."/>
            <person name="Hua S.X."/>
            <person name="Woyke T."/>
            <person name="Eisen J."/>
            <person name="Klenk H.-P."/>
        </authorList>
    </citation>
    <scope>NUCLEOTIDE SEQUENCE [LARGE SCALE GENOMIC DNA]</scope>
    <source>
        <strain evidence="11">DSM 13965</strain>
    </source>
</reference>
<keyword evidence="7 10" id="KW-0472">Membrane</keyword>
<accession>K6NXS6</accession>
<dbReference type="Proteomes" id="UP000005710">
    <property type="component" value="Unassembled WGS sequence"/>
</dbReference>
<comment type="subcellular location">
    <subcellularLocation>
        <location evidence="10">Cell membrane</location>
        <topology evidence="10">Multi-pass membrane protein</topology>
    </subcellularLocation>
    <subcellularLocation>
        <location evidence="10">Bacterial flagellum basal body</location>
    </subcellularLocation>
</comment>
<dbReference type="STRING" id="867903.ThesuDRAFT_00260"/>
<protein>
    <recommendedName>
        <fullName evidence="3 9">Flagellar biosynthetic protein FliR</fullName>
    </recommendedName>
</protein>
<feature type="transmembrane region" description="Helical" evidence="10">
    <location>
        <begin position="126"/>
        <end position="145"/>
    </location>
</feature>
<dbReference type="EMBL" id="AENY02000005">
    <property type="protein sequence ID" value="EKP93665.1"/>
    <property type="molecule type" value="Genomic_DNA"/>
</dbReference>
<evidence type="ECO:0000256" key="5">
    <source>
        <dbReference type="ARBA" id="ARBA00022692"/>
    </source>
</evidence>
<evidence type="ECO:0000256" key="4">
    <source>
        <dbReference type="ARBA" id="ARBA00022475"/>
    </source>
</evidence>
<dbReference type="AlphaFoldDB" id="K6NXS6"/>
<evidence type="ECO:0000256" key="7">
    <source>
        <dbReference type="ARBA" id="ARBA00023136"/>
    </source>
</evidence>
<dbReference type="PRINTS" id="PR00953">
    <property type="entry name" value="TYPE3IMRPROT"/>
</dbReference>
<keyword evidence="12" id="KW-1185">Reference proteome</keyword>